<dbReference type="AlphaFoldDB" id="G0VC68"/>
<dbReference type="Pfam" id="PF00621">
    <property type="entry name" value="RhoGEF"/>
    <property type="match status" value="1"/>
</dbReference>
<dbReference type="eggNOG" id="ENOG502RC15">
    <property type="taxonomic scope" value="Eukaryota"/>
</dbReference>
<proteinExistence type="predicted"/>
<dbReference type="GO" id="GO:0032955">
    <property type="term" value="P:regulation of division septum assembly"/>
    <property type="evidence" value="ECO:0007669"/>
    <property type="project" value="TreeGrafter"/>
</dbReference>
<dbReference type="STRING" id="1064592.G0VC68"/>
<dbReference type="OMA" id="YKNDYFH"/>
<dbReference type="RefSeq" id="XP_003675444.1">
    <property type="nucleotide sequence ID" value="XM_003675396.1"/>
</dbReference>
<gene>
    <name evidence="2" type="primary">NCAS0C00870</name>
    <name evidence="2" type="ordered locus">NCAS_0C00870</name>
</gene>
<reference key="2">
    <citation type="submission" date="2011-08" db="EMBL/GenBank/DDBJ databases">
        <title>Genome sequence of Naumovozyma castellii.</title>
        <authorList>
            <person name="Gordon J.L."/>
            <person name="Armisen D."/>
            <person name="Proux-Wera E."/>
            <person name="OhEigeartaigh S.S."/>
            <person name="Byrne K.P."/>
            <person name="Wolfe K.H."/>
        </authorList>
    </citation>
    <scope>NUCLEOTIDE SEQUENCE</scope>
    <source>
        <strain>Type strain:CBS 4309</strain>
    </source>
</reference>
<dbReference type="SMART" id="SM00325">
    <property type="entry name" value="RhoGEF"/>
    <property type="match status" value="1"/>
</dbReference>
<dbReference type="FunCoup" id="G0VC68">
    <property type="interactions" value="116"/>
</dbReference>
<dbReference type="InterPro" id="IPR027267">
    <property type="entry name" value="AH/BAR_dom_sf"/>
</dbReference>
<dbReference type="GO" id="GO:0043332">
    <property type="term" value="C:mating projection tip"/>
    <property type="evidence" value="ECO:0007669"/>
    <property type="project" value="EnsemblFungi"/>
</dbReference>
<dbReference type="InParanoid" id="G0VC68"/>
<dbReference type="HOGENOM" id="CLU_392821_0_0_1"/>
<name>G0VC68_NAUCA</name>
<evidence type="ECO:0000313" key="3">
    <source>
        <dbReference type="Proteomes" id="UP000001640"/>
    </source>
</evidence>
<dbReference type="SUPFAM" id="SSF103657">
    <property type="entry name" value="BAR/IMD domain-like"/>
    <property type="match status" value="1"/>
</dbReference>
<dbReference type="EMBL" id="HE576754">
    <property type="protein sequence ID" value="CCC69077.1"/>
    <property type="molecule type" value="Genomic_DNA"/>
</dbReference>
<dbReference type="GO" id="GO:0005634">
    <property type="term" value="C:nucleus"/>
    <property type="evidence" value="ECO:0007669"/>
    <property type="project" value="EnsemblFungi"/>
</dbReference>
<sequence>MFKTSKLFDDLHYPATDSLTPIRDYKNDYFHRDDNKLPNVTRFPVLNNSTKISSHLKDTTNFYENIKRPASLDLSEIGEPLNKKLYSPLNLDRFQKVVQLETPTNEGTTVPLLDIIRRLYESELEYAEFLTIADSAYRKTLHEITTFRDKLLRKDSNEELLLFGNLDTISSISIIFSTSLKNLLLKNNSQEALDNETWRTINTSMVNGSISSSLLNIAEPFENNLLRIKSTYLNYSVMNEKRLNLFKKLKSDNSDLFNAWYESCLKIGNLQKLEDIFKRPINRVNEWILILNDLISASKEATHTSNYERLIETRNRYKDFQKHIREQADEYNGNTMYNFSLTPNEIIQSYDNAICSPKHDQPQVVVYPPLNDAIPYTDSFAANTYGSLQSRRSLSVASTSSSHYSSNNGSVDLKDHSNKENICKDSVFQPPQLTLNDHIHKFKHIHKKLKILVGLIGNLDFHAVLDFNLRLGKTWKKMLDFDHPHDSHDTKYSRYMDTILKLKEQETILKLTDLETTVLLPLARMGKYCEVVKLRLKDLKSLKKDYMIYLQERKTKIHDVKRDVIGKHFENMQRQLTDELPIFIDLFHRIFEVVVINYSQVMLKYLETMSGGEADLSQDVSSLQKKNFDILEAFSESRYNTKRAIRENWSFPGDPSGSRVVRKLFEL</sequence>
<dbReference type="Gene3D" id="1.20.900.10">
    <property type="entry name" value="Dbl homology (DH) domain"/>
    <property type="match status" value="1"/>
</dbReference>
<dbReference type="GO" id="GO:0000742">
    <property type="term" value="P:karyogamy involved in conjugation with cellular fusion"/>
    <property type="evidence" value="ECO:0007669"/>
    <property type="project" value="EnsemblFungi"/>
</dbReference>
<dbReference type="PANTHER" id="PTHR22834">
    <property type="entry name" value="NUCLEAR FUSION PROTEIN FUS2"/>
    <property type="match status" value="1"/>
</dbReference>
<dbReference type="GO" id="GO:0005737">
    <property type="term" value="C:cytoplasm"/>
    <property type="evidence" value="ECO:0007669"/>
    <property type="project" value="EnsemblFungi"/>
</dbReference>
<keyword evidence="3" id="KW-1185">Reference proteome</keyword>
<dbReference type="PANTHER" id="PTHR22834:SF20">
    <property type="entry name" value="SH3 DOMAIN-CONTAINING PROTEIN"/>
    <property type="match status" value="1"/>
</dbReference>
<dbReference type="OrthoDB" id="10256089at2759"/>
<organism evidence="2 3">
    <name type="scientific">Naumovozyma castellii</name>
    <name type="common">Yeast</name>
    <name type="synonym">Saccharomyces castellii</name>
    <dbReference type="NCBI Taxonomy" id="27288"/>
    <lineage>
        <taxon>Eukaryota</taxon>
        <taxon>Fungi</taxon>
        <taxon>Dikarya</taxon>
        <taxon>Ascomycota</taxon>
        <taxon>Saccharomycotina</taxon>
        <taxon>Saccharomycetes</taxon>
        <taxon>Saccharomycetales</taxon>
        <taxon>Saccharomycetaceae</taxon>
        <taxon>Naumovozyma</taxon>
    </lineage>
</organism>
<dbReference type="GO" id="GO:0000755">
    <property type="term" value="P:cytogamy"/>
    <property type="evidence" value="ECO:0007669"/>
    <property type="project" value="EnsemblFungi"/>
</dbReference>
<evidence type="ECO:0000313" key="2">
    <source>
        <dbReference type="EMBL" id="CCC69077.1"/>
    </source>
</evidence>
<accession>G0VC68</accession>
<dbReference type="InterPro" id="IPR051492">
    <property type="entry name" value="Dynamin-Rho_GEF"/>
</dbReference>
<feature type="domain" description="DH" evidence="1">
    <location>
        <begin position="111"/>
        <end position="327"/>
    </location>
</feature>
<dbReference type="InterPro" id="IPR000219">
    <property type="entry name" value="DH_dom"/>
</dbReference>
<dbReference type="InterPro" id="IPR035899">
    <property type="entry name" value="DBL_dom_sf"/>
</dbReference>
<dbReference type="KEGG" id="ncs:NCAS_0C00870"/>
<dbReference type="GO" id="GO:0005085">
    <property type="term" value="F:guanyl-nucleotide exchange factor activity"/>
    <property type="evidence" value="ECO:0007669"/>
    <property type="project" value="InterPro"/>
</dbReference>
<evidence type="ECO:0000259" key="1">
    <source>
        <dbReference type="PROSITE" id="PS50010"/>
    </source>
</evidence>
<dbReference type="Gene3D" id="1.20.1270.60">
    <property type="entry name" value="Arfaptin homology (AH) domain/BAR domain"/>
    <property type="match status" value="1"/>
</dbReference>
<reference evidence="2 3" key="1">
    <citation type="journal article" date="2011" name="Proc. Natl. Acad. Sci. U.S.A.">
        <title>Evolutionary erosion of yeast sex chromosomes by mating-type switching accidents.</title>
        <authorList>
            <person name="Gordon J.L."/>
            <person name="Armisen D."/>
            <person name="Proux-Wera E."/>
            <person name="Oheigeartaigh S.S."/>
            <person name="Byrne K.P."/>
            <person name="Wolfe K.H."/>
        </authorList>
    </citation>
    <scope>NUCLEOTIDE SEQUENCE [LARGE SCALE GENOMIC DNA]</scope>
    <source>
        <strain evidence="3">ATCC 76901 / BCRC 22586 / CBS 4309 / NBRC 1992 / NRRL Y-12630</strain>
    </source>
</reference>
<dbReference type="SUPFAM" id="SSF48065">
    <property type="entry name" value="DBL homology domain (DH-domain)"/>
    <property type="match status" value="1"/>
</dbReference>
<protein>
    <recommendedName>
        <fullName evidence="1">DH domain-containing protein</fullName>
    </recommendedName>
</protein>
<dbReference type="GO" id="GO:0031991">
    <property type="term" value="P:regulation of actomyosin contractile ring contraction"/>
    <property type="evidence" value="ECO:0007669"/>
    <property type="project" value="TreeGrafter"/>
</dbReference>
<dbReference type="GeneID" id="96902661"/>
<dbReference type="PROSITE" id="PS50010">
    <property type="entry name" value="DH_2"/>
    <property type="match status" value="1"/>
</dbReference>
<dbReference type="Proteomes" id="UP000001640">
    <property type="component" value="Chromosome 3"/>
</dbReference>